<feature type="domain" description="Alcohol dehydrogenase-like N-terminal" evidence="7">
    <location>
        <begin position="30"/>
        <end position="142"/>
    </location>
</feature>
<dbReference type="InterPro" id="IPR036291">
    <property type="entry name" value="NAD(P)-bd_dom_sf"/>
</dbReference>
<keyword evidence="9" id="KW-1185">Reference proteome</keyword>
<feature type="domain" description="Alcohol dehydrogenase-like C-terminal" evidence="6">
    <location>
        <begin position="197"/>
        <end position="329"/>
    </location>
</feature>
<keyword evidence="4" id="KW-0862">Zinc</keyword>
<dbReference type="InterPro" id="IPR013154">
    <property type="entry name" value="ADH-like_N"/>
</dbReference>
<evidence type="ECO:0000256" key="5">
    <source>
        <dbReference type="ARBA" id="ARBA00023002"/>
    </source>
</evidence>
<sequence length="371" mass="39945">MLPPTHKALVQEVYAEPLVVKEIATPQPDPGSVVIKIIAVPIISYAREVYNGNRKYSYPTPLVVGTSAIGRVAAVGVDTVKLKEGDLVYTDCVVRGRDDEEAIILTGLADGSTDGSRKLFAQAWKDSTCAEYARVPLENTFALDEARLCGSPDTGGLGYSREQLCWILQALVPYGGLRSIDLQAGETILIAPSTGGFGSAAVVVALAMGARVVAAGRNAEALAKTKALNDRVETVQITGDVEEEVAAIKKAARGNIDAFLDISPPEAQHSTHLKAGIMSLRQAGRVSLMGGLLEDVPFPHRFIMRRNITLKGQWMYSREEILAFLRLVTSGVLNFRDIVKVQGKFALEAWGKAFDVAWESGRLGELVVLTP</sequence>
<comment type="similarity">
    <text evidence="2">Belongs to the zinc-containing alcohol dehydrogenase family.</text>
</comment>
<evidence type="ECO:0000259" key="7">
    <source>
        <dbReference type="Pfam" id="PF08240"/>
    </source>
</evidence>
<proteinExistence type="inferred from homology"/>
<dbReference type="Gene3D" id="3.40.50.720">
    <property type="entry name" value="NAD(P)-binding Rossmann-like Domain"/>
    <property type="match status" value="1"/>
</dbReference>
<keyword evidence="3" id="KW-0479">Metal-binding</keyword>
<accession>A0A6A6PJD4</accession>
<evidence type="ECO:0000313" key="9">
    <source>
        <dbReference type="Proteomes" id="UP000799767"/>
    </source>
</evidence>
<comment type="cofactor">
    <cofactor evidence="1">
        <name>Zn(2+)</name>
        <dbReference type="ChEBI" id="CHEBI:29105"/>
    </cofactor>
</comment>
<reference evidence="8" key="1">
    <citation type="journal article" date="2020" name="Stud. Mycol.">
        <title>101 Dothideomycetes genomes: a test case for predicting lifestyles and emergence of pathogens.</title>
        <authorList>
            <person name="Haridas S."/>
            <person name="Albert R."/>
            <person name="Binder M."/>
            <person name="Bloem J."/>
            <person name="Labutti K."/>
            <person name="Salamov A."/>
            <person name="Andreopoulos B."/>
            <person name="Baker S."/>
            <person name="Barry K."/>
            <person name="Bills G."/>
            <person name="Bluhm B."/>
            <person name="Cannon C."/>
            <person name="Castanera R."/>
            <person name="Culley D."/>
            <person name="Daum C."/>
            <person name="Ezra D."/>
            <person name="Gonzalez J."/>
            <person name="Henrissat B."/>
            <person name="Kuo A."/>
            <person name="Liang C."/>
            <person name="Lipzen A."/>
            <person name="Lutzoni F."/>
            <person name="Magnuson J."/>
            <person name="Mondo S."/>
            <person name="Nolan M."/>
            <person name="Ohm R."/>
            <person name="Pangilinan J."/>
            <person name="Park H.-J."/>
            <person name="Ramirez L."/>
            <person name="Alfaro M."/>
            <person name="Sun H."/>
            <person name="Tritt A."/>
            <person name="Yoshinaga Y."/>
            <person name="Zwiers L.-H."/>
            <person name="Turgeon B."/>
            <person name="Goodwin S."/>
            <person name="Spatafora J."/>
            <person name="Crous P."/>
            <person name="Grigoriev I."/>
        </authorList>
    </citation>
    <scope>NUCLEOTIDE SEQUENCE</scope>
    <source>
        <strain evidence="8">CBS 113389</strain>
    </source>
</reference>
<dbReference type="SUPFAM" id="SSF50129">
    <property type="entry name" value="GroES-like"/>
    <property type="match status" value="1"/>
</dbReference>
<dbReference type="GeneID" id="54475451"/>
<evidence type="ECO:0000256" key="2">
    <source>
        <dbReference type="ARBA" id="ARBA00008072"/>
    </source>
</evidence>
<dbReference type="PANTHER" id="PTHR43350:SF17">
    <property type="entry name" value="NAD-DEPENDENT ALCOHOL DEHYDROGENASE"/>
    <property type="match status" value="1"/>
</dbReference>
<dbReference type="Gene3D" id="3.90.180.10">
    <property type="entry name" value="Medium-chain alcohol dehydrogenases, catalytic domain"/>
    <property type="match status" value="1"/>
</dbReference>
<dbReference type="Pfam" id="PF08240">
    <property type="entry name" value="ADH_N"/>
    <property type="match status" value="1"/>
</dbReference>
<name>A0A6A6PJD4_9PEZI</name>
<protein>
    <submittedName>
        <fullName evidence="8">Alcohol dehydrogenase</fullName>
    </submittedName>
</protein>
<dbReference type="InterPro" id="IPR011032">
    <property type="entry name" value="GroES-like_sf"/>
</dbReference>
<gene>
    <name evidence="8" type="ORF">BDY17DRAFT_302733</name>
</gene>
<dbReference type="EMBL" id="MU001640">
    <property type="protein sequence ID" value="KAF2479821.1"/>
    <property type="molecule type" value="Genomic_DNA"/>
</dbReference>
<organism evidence="8 9">
    <name type="scientific">Neohortaea acidophila</name>
    <dbReference type="NCBI Taxonomy" id="245834"/>
    <lineage>
        <taxon>Eukaryota</taxon>
        <taxon>Fungi</taxon>
        <taxon>Dikarya</taxon>
        <taxon>Ascomycota</taxon>
        <taxon>Pezizomycotina</taxon>
        <taxon>Dothideomycetes</taxon>
        <taxon>Dothideomycetidae</taxon>
        <taxon>Mycosphaerellales</taxon>
        <taxon>Teratosphaeriaceae</taxon>
        <taxon>Neohortaea</taxon>
    </lineage>
</organism>
<evidence type="ECO:0000256" key="1">
    <source>
        <dbReference type="ARBA" id="ARBA00001947"/>
    </source>
</evidence>
<dbReference type="AlphaFoldDB" id="A0A6A6PJD4"/>
<dbReference type="Proteomes" id="UP000799767">
    <property type="component" value="Unassembled WGS sequence"/>
</dbReference>
<evidence type="ECO:0000256" key="4">
    <source>
        <dbReference type="ARBA" id="ARBA00022833"/>
    </source>
</evidence>
<keyword evidence="5" id="KW-0560">Oxidoreductase</keyword>
<evidence type="ECO:0000313" key="8">
    <source>
        <dbReference type="EMBL" id="KAF2479821.1"/>
    </source>
</evidence>
<dbReference type="GO" id="GO:0046872">
    <property type="term" value="F:metal ion binding"/>
    <property type="evidence" value="ECO:0007669"/>
    <property type="project" value="UniProtKB-KW"/>
</dbReference>
<dbReference type="InterPro" id="IPR013149">
    <property type="entry name" value="ADH-like_C"/>
</dbReference>
<dbReference type="Pfam" id="PF00107">
    <property type="entry name" value="ADH_zinc_N"/>
    <property type="match status" value="1"/>
</dbReference>
<evidence type="ECO:0000256" key="3">
    <source>
        <dbReference type="ARBA" id="ARBA00022723"/>
    </source>
</evidence>
<dbReference type="OrthoDB" id="5407715at2759"/>
<dbReference type="SUPFAM" id="SSF51735">
    <property type="entry name" value="NAD(P)-binding Rossmann-fold domains"/>
    <property type="match status" value="1"/>
</dbReference>
<dbReference type="GO" id="GO:0016491">
    <property type="term" value="F:oxidoreductase activity"/>
    <property type="evidence" value="ECO:0007669"/>
    <property type="project" value="UniProtKB-KW"/>
</dbReference>
<dbReference type="RefSeq" id="XP_033586391.1">
    <property type="nucleotide sequence ID" value="XM_033734449.1"/>
</dbReference>
<dbReference type="PANTHER" id="PTHR43350">
    <property type="entry name" value="NAD-DEPENDENT ALCOHOL DEHYDROGENASE"/>
    <property type="match status" value="1"/>
</dbReference>
<dbReference type="CDD" id="cd05188">
    <property type="entry name" value="MDR"/>
    <property type="match status" value="1"/>
</dbReference>
<evidence type="ECO:0000259" key="6">
    <source>
        <dbReference type="Pfam" id="PF00107"/>
    </source>
</evidence>